<organism evidence="2 3">
    <name type="scientific">Vigna mungo</name>
    <name type="common">Black gram</name>
    <name type="synonym">Phaseolus mungo</name>
    <dbReference type="NCBI Taxonomy" id="3915"/>
    <lineage>
        <taxon>Eukaryota</taxon>
        <taxon>Viridiplantae</taxon>
        <taxon>Streptophyta</taxon>
        <taxon>Embryophyta</taxon>
        <taxon>Tracheophyta</taxon>
        <taxon>Spermatophyta</taxon>
        <taxon>Magnoliopsida</taxon>
        <taxon>eudicotyledons</taxon>
        <taxon>Gunneridae</taxon>
        <taxon>Pentapetalae</taxon>
        <taxon>rosids</taxon>
        <taxon>fabids</taxon>
        <taxon>Fabales</taxon>
        <taxon>Fabaceae</taxon>
        <taxon>Papilionoideae</taxon>
        <taxon>50 kb inversion clade</taxon>
        <taxon>NPAAA clade</taxon>
        <taxon>indigoferoid/millettioid clade</taxon>
        <taxon>Phaseoleae</taxon>
        <taxon>Vigna</taxon>
    </lineage>
</organism>
<dbReference type="EMBL" id="CP144696">
    <property type="protein sequence ID" value="WVZ11410.1"/>
    <property type="molecule type" value="Genomic_DNA"/>
</dbReference>
<name>A0AAQ3NM05_VIGMU</name>
<evidence type="ECO:0000313" key="2">
    <source>
        <dbReference type="EMBL" id="WVZ11410.1"/>
    </source>
</evidence>
<accession>A0AAQ3NM05</accession>
<reference evidence="2 3" key="1">
    <citation type="journal article" date="2023" name="Life. Sci Alliance">
        <title>Evolutionary insights into 3D genome organization and epigenetic landscape of Vigna mungo.</title>
        <authorList>
            <person name="Junaid A."/>
            <person name="Singh B."/>
            <person name="Bhatia S."/>
        </authorList>
    </citation>
    <scope>NUCLEOTIDE SEQUENCE [LARGE SCALE GENOMIC DNA]</scope>
    <source>
        <strain evidence="2">Urdbean</strain>
    </source>
</reference>
<protein>
    <submittedName>
        <fullName evidence="2">Uncharacterized protein</fullName>
    </submittedName>
</protein>
<proteinExistence type="predicted"/>
<dbReference type="AlphaFoldDB" id="A0AAQ3NM05"/>
<dbReference type="Proteomes" id="UP001374535">
    <property type="component" value="Chromosome 5"/>
</dbReference>
<sequence>MGVAAAGECANSRALTAGEGQRASSAVGGAAGGGAQAVKPHDLIPVRNASRILLVVMGRPSPGPRPALHRLPILLEAGNRSRAVVDLKYHIDTARERLGPPTGVKDYLHHVPRRMPLGEFGERREARVGVARGGGCDAPGAVDSGFKIGLGCGWRVSGAGVFLERLFGPGFGLGFGPGLGGVDDDVFDVLNALSAT</sequence>
<gene>
    <name evidence="2" type="ORF">V8G54_015940</name>
</gene>
<keyword evidence="3" id="KW-1185">Reference proteome</keyword>
<evidence type="ECO:0000256" key="1">
    <source>
        <dbReference type="SAM" id="MobiDB-lite"/>
    </source>
</evidence>
<feature type="region of interest" description="Disordered" evidence="1">
    <location>
        <begin position="17"/>
        <end position="37"/>
    </location>
</feature>
<evidence type="ECO:0000313" key="3">
    <source>
        <dbReference type="Proteomes" id="UP001374535"/>
    </source>
</evidence>